<feature type="signal peptide" evidence="1">
    <location>
        <begin position="1"/>
        <end position="19"/>
    </location>
</feature>
<dbReference type="AlphaFoldDB" id="A0A921DSB3"/>
<dbReference type="EMBL" id="DYZA01000201">
    <property type="protein sequence ID" value="HJD97956.1"/>
    <property type="molecule type" value="Genomic_DNA"/>
</dbReference>
<name>A0A921DSB3_9BACT</name>
<reference evidence="2" key="2">
    <citation type="submission" date="2021-09" db="EMBL/GenBank/DDBJ databases">
        <authorList>
            <person name="Gilroy R."/>
        </authorList>
    </citation>
    <scope>NUCLEOTIDE SEQUENCE</scope>
    <source>
        <strain evidence="2">ChiGjej2B2-19336</strain>
    </source>
</reference>
<comment type="caution">
    <text evidence="2">The sequence shown here is derived from an EMBL/GenBank/DDBJ whole genome shotgun (WGS) entry which is preliminary data.</text>
</comment>
<organism evidence="2 3">
    <name type="scientific">Mailhella massiliensis</name>
    <dbReference type="NCBI Taxonomy" id="1903261"/>
    <lineage>
        <taxon>Bacteria</taxon>
        <taxon>Pseudomonadati</taxon>
        <taxon>Thermodesulfobacteriota</taxon>
        <taxon>Desulfovibrionia</taxon>
        <taxon>Desulfovibrionales</taxon>
        <taxon>Desulfovibrionaceae</taxon>
        <taxon>Mailhella</taxon>
    </lineage>
</organism>
<evidence type="ECO:0000256" key="1">
    <source>
        <dbReference type="SAM" id="SignalP"/>
    </source>
</evidence>
<dbReference type="PROSITE" id="PS51257">
    <property type="entry name" value="PROKAR_LIPOPROTEIN"/>
    <property type="match status" value="1"/>
</dbReference>
<evidence type="ECO:0000313" key="2">
    <source>
        <dbReference type="EMBL" id="HJD97956.1"/>
    </source>
</evidence>
<feature type="chain" id="PRO_5037094100" evidence="1">
    <location>
        <begin position="20"/>
        <end position="399"/>
    </location>
</feature>
<keyword evidence="1" id="KW-0732">Signal</keyword>
<evidence type="ECO:0000313" key="3">
    <source>
        <dbReference type="Proteomes" id="UP000698963"/>
    </source>
</evidence>
<protein>
    <submittedName>
        <fullName evidence="2">Uncharacterized protein</fullName>
    </submittedName>
</protein>
<dbReference type="Proteomes" id="UP000698963">
    <property type="component" value="Unassembled WGS sequence"/>
</dbReference>
<proteinExistence type="predicted"/>
<reference evidence="2" key="1">
    <citation type="journal article" date="2021" name="PeerJ">
        <title>Extensive microbial diversity within the chicken gut microbiome revealed by metagenomics and culture.</title>
        <authorList>
            <person name="Gilroy R."/>
            <person name="Ravi A."/>
            <person name="Getino M."/>
            <person name="Pursley I."/>
            <person name="Horton D.L."/>
            <person name="Alikhan N.F."/>
            <person name="Baker D."/>
            <person name="Gharbi K."/>
            <person name="Hall N."/>
            <person name="Watson M."/>
            <person name="Adriaenssens E.M."/>
            <person name="Foster-Nyarko E."/>
            <person name="Jarju S."/>
            <person name="Secka A."/>
            <person name="Antonio M."/>
            <person name="Oren A."/>
            <person name="Chaudhuri R.R."/>
            <person name="La Ragione R."/>
            <person name="Hildebrand F."/>
            <person name="Pallen M.J."/>
        </authorList>
    </citation>
    <scope>NUCLEOTIDE SEQUENCE</scope>
    <source>
        <strain evidence="2">ChiGjej2B2-19336</strain>
    </source>
</reference>
<gene>
    <name evidence="2" type="ORF">K8W16_09970</name>
</gene>
<feature type="non-terminal residue" evidence="2">
    <location>
        <position position="399"/>
    </location>
</feature>
<sequence length="399" mass="42978">MRLVLFLAMLLAFSCPARALTVCSPSGFTEAGMPVDALLTGAGADARDVHARQESVKGDGDVLEAFNALFLARGWGDGLPLIPPTPERVEKMVAGCGLPGDLPIAVLAPMGGVATVENIAVNAVMAGCEPRHMPLLTAAVEAVSQPEFDLRGMATTTNPDAVLMIVSGPMVEKLGLNAGCGTFGRGSRGNAAVSRALHLIIQNVGGSRPGITDMSNLGQPGDFVMFLAENAGASPWTSYHTEMGFPEESNVVTVAAVEGYAGIMGIGYDGREYLELIAAWLRGHDRPYRSAVILVVAQDTAKMLEREGWTRENMRAYLREHARIPLREWRRLYHAEKERRRGVPREAFSLRDGNALVPKPFWDAMPIIVSGGAGEKSMLMPCWAAGRMVSREVRLPQER</sequence>
<accession>A0A921DSB3</accession>